<keyword evidence="4" id="KW-1185">Reference proteome</keyword>
<dbReference type="InterPro" id="IPR023213">
    <property type="entry name" value="CAT-like_dom_sf"/>
</dbReference>
<dbReference type="Proteomes" id="UP000636800">
    <property type="component" value="Chromosome 10"/>
</dbReference>
<keyword evidence="1" id="KW-0808">Transferase</keyword>
<keyword evidence="2" id="KW-0012">Acyltransferase</keyword>
<comment type="caution">
    <text evidence="3">The sequence shown here is derived from an EMBL/GenBank/DDBJ whole genome shotgun (WGS) entry which is preliminary data.</text>
</comment>
<sequence>MLIEMTVAFSLMDSSEVDSWIDVVIALPTWEMDSPTHSASNTKPPSIHCFESDTVAITTATSSDYFYELSYHHPCAATHFHHLLHLLLEKEILYIQFTLFPYYGITIDHYVAVDCSSYNHFMKTWATISKLVDNMTLSLLCQPCFDCALIFEARGMGGLFIKDMDDLKIRSSMVRYLSCMPNVVRVTFVLGLDVHHLGQPAVSHKLVVHTHLQLAIDYFNNNHLKICFVEMRKEELVDERGAVVVIVEAEYVEMRVLTVVGLPKLGLYRMGFGWVRPMKVEFVPIEKKRAFLLADNREVDDGIEVGIALPLREI</sequence>
<protein>
    <submittedName>
        <fullName evidence="3">Uncharacterized protein</fullName>
    </submittedName>
</protein>
<gene>
    <name evidence="3" type="ORF">HPP92_020578</name>
</gene>
<organism evidence="3 4">
    <name type="scientific">Vanilla planifolia</name>
    <name type="common">Vanilla</name>
    <dbReference type="NCBI Taxonomy" id="51239"/>
    <lineage>
        <taxon>Eukaryota</taxon>
        <taxon>Viridiplantae</taxon>
        <taxon>Streptophyta</taxon>
        <taxon>Embryophyta</taxon>
        <taxon>Tracheophyta</taxon>
        <taxon>Spermatophyta</taxon>
        <taxon>Magnoliopsida</taxon>
        <taxon>Liliopsida</taxon>
        <taxon>Asparagales</taxon>
        <taxon>Orchidaceae</taxon>
        <taxon>Vanilloideae</taxon>
        <taxon>Vanilleae</taxon>
        <taxon>Vanilla</taxon>
    </lineage>
</organism>
<evidence type="ECO:0000256" key="2">
    <source>
        <dbReference type="ARBA" id="ARBA00023315"/>
    </source>
</evidence>
<evidence type="ECO:0000313" key="3">
    <source>
        <dbReference type="EMBL" id="KAG0464509.1"/>
    </source>
</evidence>
<name>A0A835Q2L4_VANPL</name>
<dbReference type="OrthoDB" id="5379943at2759"/>
<dbReference type="AlphaFoldDB" id="A0A835Q2L4"/>
<dbReference type="PANTHER" id="PTHR31625">
    <property type="match status" value="1"/>
</dbReference>
<reference evidence="3 4" key="1">
    <citation type="journal article" date="2020" name="Nat. Food">
        <title>A phased Vanilla planifolia genome enables genetic improvement of flavour and production.</title>
        <authorList>
            <person name="Hasing T."/>
            <person name="Tang H."/>
            <person name="Brym M."/>
            <person name="Khazi F."/>
            <person name="Huang T."/>
            <person name="Chambers A.H."/>
        </authorList>
    </citation>
    <scope>NUCLEOTIDE SEQUENCE [LARGE SCALE GENOMIC DNA]</scope>
    <source>
        <tissue evidence="3">Leaf</tissue>
    </source>
</reference>
<dbReference type="Gene3D" id="3.30.559.10">
    <property type="entry name" value="Chloramphenicol acetyltransferase-like domain"/>
    <property type="match status" value="2"/>
</dbReference>
<dbReference type="EMBL" id="JADCNL010000010">
    <property type="protein sequence ID" value="KAG0464509.1"/>
    <property type="molecule type" value="Genomic_DNA"/>
</dbReference>
<accession>A0A835Q2L4</accession>
<proteinExistence type="predicted"/>
<evidence type="ECO:0000313" key="4">
    <source>
        <dbReference type="Proteomes" id="UP000636800"/>
    </source>
</evidence>
<dbReference type="InterPro" id="IPR051504">
    <property type="entry name" value="Plant_metabolite_acyltrans"/>
</dbReference>
<dbReference type="GO" id="GO:0016747">
    <property type="term" value="F:acyltransferase activity, transferring groups other than amino-acyl groups"/>
    <property type="evidence" value="ECO:0007669"/>
    <property type="project" value="UniProtKB-ARBA"/>
</dbReference>
<evidence type="ECO:0000256" key="1">
    <source>
        <dbReference type="ARBA" id="ARBA00022679"/>
    </source>
</evidence>